<dbReference type="AlphaFoldDB" id="A0A4P2QL70"/>
<protein>
    <recommendedName>
        <fullName evidence="3">STAS/SEC14 domain-containing protein</fullName>
    </recommendedName>
</protein>
<dbReference type="EMBL" id="CP012672">
    <property type="protein sequence ID" value="AUX30720.1"/>
    <property type="molecule type" value="Genomic_DNA"/>
</dbReference>
<dbReference type="InterPro" id="IPR038396">
    <property type="entry name" value="SpoIIAA-like_sf"/>
</dbReference>
<gene>
    <name evidence="1" type="ORF">SOCE836_028310</name>
</gene>
<evidence type="ECO:0000313" key="1">
    <source>
        <dbReference type="EMBL" id="AUX30720.1"/>
    </source>
</evidence>
<dbReference type="InterPro" id="IPR021866">
    <property type="entry name" value="SpoIIAA-like"/>
</dbReference>
<dbReference type="Proteomes" id="UP000295497">
    <property type="component" value="Chromosome"/>
</dbReference>
<evidence type="ECO:0000313" key="2">
    <source>
        <dbReference type="Proteomes" id="UP000295497"/>
    </source>
</evidence>
<organism evidence="1 2">
    <name type="scientific">Sorangium cellulosum</name>
    <name type="common">Polyangium cellulosum</name>
    <dbReference type="NCBI Taxonomy" id="56"/>
    <lineage>
        <taxon>Bacteria</taxon>
        <taxon>Pseudomonadati</taxon>
        <taxon>Myxococcota</taxon>
        <taxon>Polyangia</taxon>
        <taxon>Polyangiales</taxon>
        <taxon>Polyangiaceae</taxon>
        <taxon>Sorangium</taxon>
    </lineage>
</organism>
<dbReference type="Gene3D" id="3.40.50.10600">
    <property type="entry name" value="SpoIIaa-like domains"/>
    <property type="match status" value="1"/>
</dbReference>
<sequence length="144" mass="15758">MPGMSAPRPAGASFELREEPDGLLVIATDGDVLEDNARALVDAFQRLTDSGREVLVLADARRCGAVTPAARKVYLDGLRTARLDRIAVFGAGFHIRVMATLIVKSINLLTKRFPLLVFFETEAEARAWLLKQRGALRAGQRIQA</sequence>
<dbReference type="Pfam" id="PF11964">
    <property type="entry name" value="SpoIIAA-like"/>
    <property type="match status" value="1"/>
</dbReference>
<proteinExistence type="predicted"/>
<reference evidence="1 2" key="1">
    <citation type="submission" date="2015-09" db="EMBL/GenBank/DDBJ databases">
        <title>Sorangium comparison.</title>
        <authorList>
            <person name="Zaburannyi N."/>
            <person name="Bunk B."/>
            <person name="Overmann J."/>
            <person name="Mueller R."/>
        </authorList>
    </citation>
    <scope>NUCLEOTIDE SEQUENCE [LARGE SCALE GENOMIC DNA]</scope>
    <source>
        <strain evidence="1 2">So ce836</strain>
    </source>
</reference>
<name>A0A4P2QL70_SORCE</name>
<accession>A0A4P2QL70</accession>
<evidence type="ECO:0008006" key="3">
    <source>
        <dbReference type="Google" id="ProtNLM"/>
    </source>
</evidence>